<proteinExistence type="predicted"/>
<dbReference type="RefSeq" id="WP_344385542.1">
    <property type="nucleotide sequence ID" value="NZ_BAAATA010000041.1"/>
</dbReference>
<protein>
    <recommendedName>
        <fullName evidence="4">Lipoprotein</fullName>
    </recommendedName>
</protein>
<evidence type="ECO:0000313" key="2">
    <source>
        <dbReference type="EMBL" id="GAA2506940.1"/>
    </source>
</evidence>
<evidence type="ECO:0000313" key="3">
    <source>
        <dbReference type="Proteomes" id="UP001501358"/>
    </source>
</evidence>
<organism evidence="2 3">
    <name type="scientific">Streptomyces thermolineatus</name>
    <dbReference type="NCBI Taxonomy" id="44033"/>
    <lineage>
        <taxon>Bacteria</taxon>
        <taxon>Bacillati</taxon>
        <taxon>Actinomycetota</taxon>
        <taxon>Actinomycetes</taxon>
        <taxon>Kitasatosporales</taxon>
        <taxon>Streptomycetaceae</taxon>
        <taxon>Streptomyces</taxon>
    </lineage>
</organism>
<evidence type="ECO:0000256" key="1">
    <source>
        <dbReference type="SAM" id="MobiDB-lite"/>
    </source>
</evidence>
<gene>
    <name evidence="2" type="ORF">GCM10010406_49410</name>
</gene>
<evidence type="ECO:0008006" key="4">
    <source>
        <dbReference type="Google" id="ProtNLM"/>
    </source>
</evidence>
<sequence>MSPRPRPRTAPGGRRGRGLPGRRHLGVLLAVLAVPPALAVPAGCGTVGERRSDASGVAQEFARALGAGDGGAACALLAPRTRQEVEQSQESPCEEAVTKEGLPAGGEVRQVVVQGQQAMVVTRSDTLFLSRFSSGWKVVAAGCVPRPSQPYRCRVEGG</sequence>
<accession>A0ABP6A2X4</accession>
<keyword evidence="3" id="KW-1185">Reference proteome</keyword>
<feature type="region of interest" description="Disordered" evidence="1">
    <location>
        <begin position="1"/>
        <end position="21"/>
    </location>
</feature>
<reference evidence="3" key="1">
    <citation type="journal article" date="2019" name="Int. J. Syst. Evol. Microbiol.">
        <title>The Global Catalogue of Microorganisms (GCM) 10K type strain sequencing project: providing services to taxonomists for standard genome sequencing and annotation.</title>
        <authorList>
            <consortium name="The Broad Institute Genomics Platform"/>
            <consortium name="The Broad Institute Genome Sequencing Center for Infectious Disease"/>
            <person name="Wu L."/>
            <person name="Ma J."/>
        </authorList>
    </citation>
    <scope>NUCLEOTIDE SEQUENCE [LARGE SCALE GENOMIC DNA]</scope>
    <source>
        <strain evidence="3">JCM 6307</strain>
    </source>
</reference>
<name>A0ABP6A2X4_9ACTN</name>
<comment type="caution">
    <text evidence="2">The sequence shown here is derived from an EMBL/GenBank/DDBJ whole genome shotgun (WGS) entry which is preliminary data.</text>
</comment>
<dbReference type="Proteomes" id="UP001501358">
    <property type="component" value="Unassembled WGS sequence"/>
</dbReference>
<dbReference type="EMBL" id="BAAATA010000041">
    <property type="protein sequence ID" value="GAA2506940.1"/>
    <property type="molecule type" value="Genomic_DNA"/>
</dbReference>